<comment type="similarity">
    <text evidence="1">Belongs to the LysR transcriptional regulatory family.</text>
</comment>
<dbReference type="AlphaFoldDB" id="A0A0H2X770"/>
<evidence type="ECO:0000256" key="1">
    <source>
        <dbReference type="ARBA" id="ARBA00009437"/>
    </source>
</evidence>
<accession>A0A0H2X770</accession>
<keyword evidence="5" id="KW-1133">Transmembrane helix</keyword>
<sequence>MVTFPLHSPEGQTMNQNCCSRFIRVAAAPAVLSPELADLLALQRTEEPETPVLLQEVTQDVLTTSILGGTYDLGIGWPVATDALAVLPLWRDRLAIALPARSPLLAQHAISLQVSLSYPLICWHPNPCVEGLDTEAETDDGSAHLCRIAVTSFDLLTVLVAAGYGIGIAPQSYIIRARNRGIVMRQILGTPQWVYTYLFRSANALSPAVERFVERASRVAMSKENKRS</sequence>
<dbReference type="InterPro" id="IPR005119">
    <property type="entry name" value="LysR_subst-bd"/>
</dbReference>
<protein>
    <recommendedName>
        <fullName evidence="6">LysR substrate-binding domain-containing protein</fullName>
    </recommendedName>
</protein>
<dbReference type="PANTHER" id="PTHR30346">
    <property type="entry name" value="TRANSCRIPTIONAL DUAL REGULATOR HCAR-RELATED"/>
    <property type="match status" value="1"/>
</dbReference>
<feature type="transmembrane region" description="Helical" evidence="5">
    <location>
        <begin position="155"/>
        <end position="175"/>
    </location>
</feature>
<reference evidence="7 8" key="1">
    <citation type="journal article" date="2005" name="Genome Res.">
        <title>Comparative and functional genomic analyses of the pathogenicity of phytopathogen Xanthomonas campestris pv. campestris.</title>
        <authorList>
            <person name="Qian W."/>
            <person name="Jia Y."/>
            <person name="Ren S.X."/>
            <person name="He Y.Q."/>
            <person name="Feng J.X."/>
            <person name="Lu L.F."/>
            <person name="Sun Q."/>
            <person name="Ying G."/>
            <person name="Tang D.J."/>
            <person name="Tang H."/>
            <person name="Wu W."/>
            <person name="Hao P."/>
            <person name="Wang L."/>
            <person name="Jiang B.L."/>
            <person name="Zeng S."/>
            <person name="Gu W.Y."/>
            <person name="Lu G."/>
            <person name="Rong L."/>
            <person name="Tian Y."/>
            <person name="Yao Z."/>
            <person name="Fu G."/>
            <person name="Chen B."/>
            <person name="Fang R."/>
            <person name="Qiang B."/>
            <person name="Chen Z."/>
            <person name="Zhao G.P."/>
            <person name="Tang J.L."/>
            <person name="He C."/>
        </authorList>
    </citation>
    <scope>NUCLEOTIDE SEQUENCE [LARGE SCALE GENOMIC DNA]</scope>
    <source>
        <strain evidence="7 8">8004</strain>
    </source>
</reference>
<dbReference type="PANTHER" id="PTHR30346:SF0">
    <property type="entry name" value="HCA OPERON TRANSCRIPTIONAL ACTIVATOR HCAR"/>
    <property type="match status" value="1"/>
</dbReference>
<dbReference type="GO" id="GO:0032993">
    <property type="term" value="C:protein-DNA complex"/>
    <property type="evidence" value="ECO:0007669"/>
    <property type="project" value="TreeGrafter"/>
</dbReference>
<gene>
    <name evidence="7" type="ordered locus">XC_2005</name>
</gene>
<dbReference type="Gene3D" id="3.40.190.290">
    <property type="match status" value="1"/>
</dbReference>
<dbReference type="EMBL" id="CP000050">
    <property type="protein sequence ID" value="AAY49068.1"/>
    <property type="molecule type" value="Genomic_DNA"/>
</dbReference>
<dbReference type="Proteomes" id="UP000000420">
    <property type="component" value="Chromosome"/>
</dbReference>
<keyword evidence="4" id="KW-0804">Transcription</keyword>
<evidence type="ECO:0000256" key="2">
    <source>
        <dbReference type="ARBA" id="ARBA00023015"/>
    </source>
</evidence>
<dbReference type="GO" id="GO:0003677">
    <property type="term" value="F:DNA binding"/>
    <property type="evidence" value="ECO:0007669"/>
    <property type="project" value="UniProtKB-KW"/>
</dbReference>
<evidence type="ECO:0000256" key="4">
    <source>
        <dbReference type="ARBA" id="ARBA00023163"/>
    </source>
</evidence>
<feature type="domain" description="LysR substrate-binding" evidence="6">
    <location>
        <begin position="23"/>
        <end position="216"/>
    </location>
</feature>
<keyword evidence="3" id="KW-0238">DNA-binding</keyword>
<dbReference type="GO" id="GO:0003700">
    <property type="term" value="F:DNA-binding transcription factor activity"/>
    <property type="evidence" value="ECO:0007669"/>
    <property type="project" value="TreeGrafter"/>
</dbReference>
<evidence type="ECO:0000256" key="3">
    <source>
        <dbReference type="ARBA" id="ARBA00023125"/>
    </source>
</evidence>
<dbReference type="Pfam" id="PF03466">
    <property type="entry name" value="LysR_substrate"/>
    <property type="match status" value="1"/>
</dbReference>
<proteinExistence type="inferred from homology"/>
<evidence type="ECO:0000313" key="7">
    <source>
        <dbReference type="EMBL" id="AAY49068.1"/>
    </source>
</evidence>
<organism evidence="7 8">
    <name type="scientific">Xanthomonas campestris pv. campestris (strain 8004)</name>
    <dbReference type="NCBI Taxonomy" id="314565"/>
    <lineage>
        <taxon>Bacteria</taxon>
        <taxon>Pseudomonadati</taxon>
        <taxon>Pseudomonadota</taxon>
        <taxon>Gammaproteobacteria</taxon>
        <taxon>Lysobacterales</taxon>
        <taxon>Lysobacteraceae</taxon>
        <taxon>Xanthomonas</taxon>
    </lineage>
</organism>
<dbReference type="HOGENOM" id="CLU_039613_11_0_6"/>
<evidence type="ECO:0000256" key="5">
    <source>
        <dbReference type="SAM" id="Phobius"/>
    </source>
</evidence>
<evidence type="ECO:0000259" key="6">
    <source>
        <dbReference type="Pfam" id="PF03466"/>
    </source>
</evidence>
<evidence type="ECO:0000313" key="8">
    <source>
        <dbReference type="Proteomes" id="UP000000420"/>
    </source>
</evidence>
<dbReference type="KEGG" id="xcb:XC_2005"/>
<dbReference type="SUPFAM" id="SSF53850">
    <property type="entry name" value="Periplasmic binding protein-like II"/>
    <property type="match status" value="1"/>
</dbReference>
<keyword evidence="5" id="KW-0472">Membrane</keyword>
<keyword evidence="2" id="KW-0805">Transcription regulation</keyword>
<keyword evidence="5" id="KW-0812">Transmembrane</keyword>
<name>A0A0H2X770_XANC8</name>